<dbReference type="GeneID" id="16997681"/>
<evidence type="ECO:0000256" key="8">
    <source>
        <dbReference type="ARBA" id="ARBA00022840"/>
    </source>
</evidence>
<keyword evidence="5" id="KW-0479">Metal-binding</keyword>
<evidence type="ECO:0000256" key="7">
    <source>
        <dbReference type="ARBA" id="ARBA00022777"/>
    </source>
</evidence>
<feature type="domain" description="Pyruvate phosphate dikinase AMP/ATP-binding" evidence="12">
    <location>
        <begin position="1368"/>
        <end position="1570"/>
    </location>
</feature>
<dbReference type="OrthoDB" id="6123450at2759"/>
<dbReference type="GO" id="GO:0046872">
    <property type="term" value="F:metal ion binding"/>
    <property type="evidence" value="ECO:0007669"/>
    <property type="project" value="UniProtKB-KW"/>
</dbReference>
<comment type="subunit">
    <text evidence="3">Homodimer.</text>
</comment>
<dbReference type="GO" id="GO:0016301">
    <property type="term" value="F:kinase activity"/>
    <property type="evidence" value="ECO:0007669"/>
    <property type="project" value="UniProtKB-KW"/>
</dbReference>
<dbReference type="Proteomes" id="UP000007014">
    <property type="component" value="Chromosome 20"/>
</dbReference>
<evidence type="ECO:0000313" key="16">
    <source>
        <dbReference type="Proteomes" id="UP000007014"/>
    </source>
</evidence>
<dbReference type="PANTHER" id="PTHR46999:SF1">
    <property type="entry name" value="ALPHA-GLUCAN WATER DIKINASE 1, CHLOROPLASTIC"/>
    <property type="match status" value="1"/>
</dbReference>
<keyword evidence="16" id="KW-1185">Reference proteome</keyword>
<name>M1VD00_CYAM1</name>
<keyword evidence="4" id="KW-0808">Transferase</keyword>
<evidence type="ECO:0000256" key="5">
    <source>
        <dbReference type="ARBA" id="ARBA00022723"/>
    </source>
</evidence>
<feature type="domain" description="Alpha-glucan water dikinase-like N-terminal Ig-like" evidence="14">
    <location>
        <begin position="344"/>
        <end position="468"/>
    </location>
</feature>
<evidence type="ECO:0000259" key="14">
    <source>
        <dbReference type="Pfam" id="PF23166"/>
    </source>
</evidence>
<dbReference type="EMBL" id="AP006502">
    <property type="protein sequence ID" value="BAM83464.1"/>
    <property type="molecule type" value="Genomic_DNA"/>
</dbReference>
<dbReference type="KEGG" id="cme:CYME_CMT547C"/>
<dbReference type="Pfam" id="PF22973">
    <property type="entry name" value="GWD1_pHisD"/>
    <property type="match status" value="1"/>
</dbReference>
<dbReference type="InterPro" id="IPR056301">
    <property type="entry name" value="GWD-like_N_Ig"/>
</dbReference>
<dbReference type="GO" id="GO:0005524">
    <property type="term" value="F:ATP binding"/>
    <property type="evidence" value="ECO:0007669"/>
    <property type="project" value="UniProtKB-KW"/>
</dbReference>
<evidence type="ECO:0000259" key="12">
    <source>
        <dbReference type="Pfam" id="PF01326"/>
    </source>
</evidence>
<dbReference type="Pfam" id="PF01326">
    <property type="entry name" value="PPDK_N"/>
    <property type="match status" value="1"/>
</dbReference>
<comment type="cofactor">
    <cofactor evidence="1">
        <name>Mg(2+)</name>
        <dbReference type="ChEBI" id="CHEBI:18420"/>
    </cofactor>
</comment>
<evidence type="ECO:0000256" key="2">
    <source>
        <dbReference type="ARBA" id="ARBA00007837"/>
    </source>
</evidence>
<dbReference type="STRING" id="280699.M1VD00"/>
<dbReference type="Gramene" id="CMT547CT">
    <property type="protein sequence ID" value="CMT547CT"/>
    <property type="gene ID" value="CMT547C"/>
</dbReference>
<evidence type="ECO:0000256" key="11">
    <source>
        <dbReference type="SAM" id="MobiDB-lite"/>
    </source>
</evidence>
<comment type="similarity">
    <text evidence="2">Belongs to the PEP-utilizing enzyme family.</text>
</comment>
<dbReference type="OMA" id="IFVWIRF"/>
<dbReference type="HOGENOM" id="CLU_245460_0_0_1"/>
<feature type="domain" description="Alpha-glucan water dikinase-like N-terminal Ig-like" evidence="14">
    <location>
        <begin position="134"/>
        <end position="224"/>
    </location>
</feature>
<dbReference type="InterPro" id="IPR002192">
    <property type="entry name" value="PPDK_AMP/ATP-bd"/>
</dbReference>
<evidence type="ECO:0000256" key="3">
    <source>
        <dbReference type="ARBA" id="ARBA00011738"/>
    </source>
</evidence>
<dbReference type="PANTHER" id="PTHR46999">
    <property type="entry name" value="ALPHA-GLUCAN WATER DIKINASE 1, CHLOROPLASTIC-RELATED"/>
    <property type="match status" value="1"/>
</dbReference>
<evidence type="ECO:0000256" key="1">
    <source>
        <dbReference type="ARBA" id="ARBA00001946"/>
    </source>
</evidence>
<evidence type="ECO:0000256" key="10">
    <source>
        <dbReference type="ARBA" id="ARBA00023277"/>
    </source>
</evidence>
<dbReference type="Pfam" id="PF23166">
    <property type="entry name" value="Ig_N_CWD1"/>
    <property type="match status" value="3"/>
</dbReference>
<evidence type="ECO:0000256" key="4">
    <source>
        <dbReference type="ARBA" id="ARBA00022679"/>
    </source>
</evidence>
<dbReference type="RefSeq" id="XP_005539500.1">
    <property type="nucleotide sequence ID" value="XM_005539443.1"/>
</dbReference>
<reference evidence="15 16" key="1">
    <citation type="journal article" date="2004" name="Nature">
        <title>Genome sequence of the ultrasmall unicellular red alga Cyanidioschyzon merolae 10D.</title>
        <authorList>
            <person name="Matsuzaki M."/>
            <person name="Misumi O."/>
            <person name="Shin-i T."/>
            <person name="Maruyama S."/>
            <person name="Takahara M."/>
            <person name="Miyagishima S."/>
            <person name="Mori T."/>
            <person name="Nishida K."/>
            <person name="Yagisawa F."/>
            <person name="Nishida K."/>
            <person name="Yoshida Y."/>
            <person name="Nishimura Y."/>
            <person name="Nakao S."/>
            <person name="Kobayashi T."/>
            <person name="Momoyama Y."/>
            <person name="Higashiyama T."/>
            <person name="Minoda A."/>
            <person name="Sano M."/>
            <person name="Nomoto H."/>
            <person name="Oishi K."/>
            <person name="Hayashi H."/>
            <person name="Ohta F."/>
            <person name="Nishizaka S."/>
            <person name="Haga S."/>
            <person name="Miura S."/>
            <person name="Morishita T."/>
            <person name="Kabeya Y."/>
            <person name="Terasawa K."/>
            <person name="Suzuki Y."/>
            <person name="Ishii Y."/>
            <person name="Asakawa S."/>
            <person name="Takano H."/>
            <person name="Ohta N."/>
            <person name="Kuroiwa H."/>
            <person name="Tanaka K."/>
            <person name="Shimizu N."/>
            <person name="Sugano S."/>
            <person name="Sato N."/>
            <person name="Nozaki H."/>
            <person name="Ogasawara N."/>
            <person name="Kohara Y."/>
            <person name="Kuroiwa T."/>
        </authorList>
    </citation>
    <scope>NUCLEOTIDE SEQUENCE [LARGE SCALE GENOMIC DNA]</scope>
    <source>
        <strain evidence="15 16">10D</strain>
    </source>
</reference>
<sequence length="1572" mass="176886">MSDQPSVSVKVPLYEKIYQLDGFIGDEERNALQLPEGVDEAGLFVTVYVSRESTYPGDAPAGGATPHENTGDPSVAREDIVDWRKARIVCRFLLVLLSREEVRHLDQLGASVPKSLKERIAERNRFEWSRILQNRPTYLHWGVARDHPDEWTLPEAKTFPPGTIRFDKIAVRTEFPAEHPRIRINVPFFESGNELRTIRGIKAVVYRAKDHKYFKDGRRDIFVPVWDSVRTWVIDGAGIEENVAELSLTESAFRTALGVSRSDSYMSLSRETSPGPDASGSGRSAVRRSISLSSVRKLKSSASLDRLVKAGAPQDRSLKAVRRIHTAATVLFEELFGGVGRGGSGHLDVVVEEMEPQSEYHIHMATDISGLALHWGVSRKKPGQWVLPRRDWWPAGVTSQVDHKAVRSEFEADQDNPGVWRLDMCFRRESEDDIANGESWLPSALVFVLYQAEYNFWSNYHNDNFVVPVAPPAPSVLEDVYASYLHTLQEQEKMLGDRAQGEEPETLPVGTILGLERRSLDDDGETVICFSVEEDGFALRVHADLSPLVIHWGIARHRVTEFLQPDESLAVETKGRTYRFENKAMRTEFVPDEHHQGTYYAEIHLKKEHAPRAVTFVLFNPELNRWYRAEGGGNFVLRMDLESFSQLPGSVGKHEDVAQKIIEVEVEYGSWTLMHRYNLANDILRNSMSALDADLLQIVFVWLRYSFLRQLDWQRSYNTQPRLLAHAQEQLTTTLAQVFVSRPDLRLWVRLCLSMLGRGGGNGQRIRDDILRIMHKHHIPETPGHFMEQWHQKLHNNTTPDDVAICESYLAFLRSNGDKNVFYETLQKHGVTKERLASYERPIFAEVQTYPCDTNSLIHDFEEYLHVLKSVHSGTDLAVVLDYARWTLDQELISKVEHIQSVRAELMASPQGALEFSFLIAEARKMLQSTLEHVEDPTRVRDMLFLDLALDELARLAVESQGLADYVAETDVQKACNLLVVLAQHVGWSMLSSAFLETSYDLAALVYGIQSDVQLQEPDFGLRLYATMERLMDCVGHDVVERLHHDVQPKAVYIGVGCNIDQKVVTLFSEELIRGQAAFALAQVLRPLMRNIRKQANLGNWQVISPGSCTGQGAVFDELLSIQYKTFAEPTVAFVRRISGEEEIPTGMVGLITTDTLDILSHCAVRARNEHVVLACCFSEELFDQLTERFRGAWVAVRSLTDGSLDFQPIQEGAGRTTAADTTDGASEHAQRRAVSMRSDIEKKPVKSVLGIAQFNTQRGGSKSNSLAKLIRVIPDWIHIPPCALLPFGVCEQVLAEAQNSDVGERFQQLMAELDGKGPTDDCSALLARLRHCVRQLAPSDTFMKELQQVLQHEGFHSIDNLDMRRAWECILDVWASKFNDRAFLALRKAGAVGKTSLSSLYMAVLVQEVVPADYAFVLHTKNPFTGEPSEIYGELVHGLGEVLVGNYPGRALGFTYSKSTGQVRVCNYPSKTKALIPRGGLIFRSDSNGEDLEDFAGAGLFDSILMQPAEEVVVRYRELKILQDKAYLERILSKIGKCGIEIESNCGNKPQDIEGCICGEDVYVVQSRDQV</sequence>
<dbReference type="InterPro" id="IPR013815">
    <property type="entry name" value="ATP_grasp_subdomain_1"/>
</dbReference>
<keyword evidence="10" id="KW-0119">Carbohydrate metabolism</keyword>
<proteinExistence type="inferred from homology"/>
<protein>
    <submittedName>
        <fullName evidence="15">Starch associated protein R1</fullName>
    </submittedName>
</protein>
<dbReference type="SUPFAM" id="SSF56059">
    <property type="entry name" value="Glutathione synthetase ATP-binding domain-like"/>
    <property type="match status" value="1"/>
</dbReference>
<dbReference type="eggNOG" id="ENOG502QQ6R">
    <property type="taxonomic scope" value="Eukaryota"/>
</dbReference>
<evidence type="ECO:0000256" key="6">
    <source>
        <dbReference type="ARBA" id="ARBA00022741"/>
    </source>
</evidence>
<evidence type="ECO:0000259" key="13">
    <source>
        <dbReference type="Pfam" id="PF22973"/>
    </source>
</evidence>
<evidence type="ECO:0000256" key="9">
    <source>
        <dbReference type="ARBA" id="ARBA00022842"/>
    </source>
</evidence>
<dbReference type="Gene3D" id="3.30.1490.20">
    <property type="entry name" value="ATP-grasp fold, A domain"/>
    <property type="match status" value="1"/>
</dbReference>
<evidence type="ECO:0000313" key="15">
    <source>
        <dbReference type="EMBL" id="BAM83464.1"/>
    </source>
</evidence>
<feature type="domain" description="Alpha-glucan water dikinase-like N-terminal Ig-like" evidence="14">
    <location>
        <begin position="540"/>
        <end position="636"/>
    </location>
</feature>
<dbReference type="InterPro" id="IPR054481">
    <property type="entry name" value="GWD1_pHisD"/>
</dbReference>
<feature type="domain" description="Alpha-glucan water dikinase phosphohistidine-like" evidence="13">
    <location>
        <begin position="1100"/>
        <end position="1199"/>
    </location>
</feature>
<feature type="region of interest" description="Disordered" evidence="11">
    <location>
        <begin position="265"/>
        <end position="285"/>
    </location>
</feature>
<keyword evidence="7" id="KW-0418">Kinase</keyword>
<dbReference type="Gene3D" id="3.30.470.20">
    <property type="entry name" value="ATP-grasp fold, B domain"/>
    <property type="match status" value="1"/>
</dbReference>
<keyword evidence="6" id="KW-0547">Nucleotide-binding</keyword>
<keyword evidence="8" id="KW-0067">ATP-binding</keyword>
<reference evidence="15 16" key="2">
    <citation type="journal article" date="2007" name="BMC Biol.">
        <title>A 100%-complete sequence reveals unusually simple genomic features in the hot-spring red alga Cyanidioschyzon merolae.</title>
        <authorList>
            <person name="Nozaki H."/>
            <person name="Takano H."/>
            <person name="Misumi O."/>
            <person name="Terasawa K."/>
            <person name="Matsuzaki M."/>
            <person name="Maruyama S."/>
            <person name="Nishida K."/>
            <person name="Yagisawa F."/>
            <person name="Yoshida Y."/>
            <person name="Fujiwara T."/>
            <person name="Takio S."/>
            <person name="Tamura K."/>
            <person name="Chung S.J."/>
            <person name="Nakamura S."/>
            <person name="Kuroiwa H."/>
            <person name="Tanaka K."/>
            <person name="Sato N."/>
            <person name="Kuroiwa T."/>
        </authorList>
    </citation>
    <scope>NUCLEOTIDE SEQUENCE [LARGE SCALE GENOMIC DNA]</scope>
    <source>
        <strain evidence="15 16">10D</strain>
    </source>
</reference>
<accession>M1VD00</accession>
<keyword evidence="9" id="KW-0460">Magnesium</keyword>
<gene>
    <name evidence="15" type="ORF">CYME_CMT547C</name>
</gene>
<organism evidence="15 16">
    <name type="scientific">Cyanidioschyzon merolae (strain NIES-3377 / 10D)</name>
    <name type="common">Unicellular red alga</name>
    <dbReference type="NCBI Taxonomy" id="280699"/>
    <lineage>
        <taxon>Eukaryota</taxon>
        <taxon>Rhodophyta</taxon>
        <taxon>Bangiophyceae</taxon>
        <taxon>Cyanidiales</taxon>
        <taxon>Cyanidiaceae</taxon>
        <taxon>Cyanidioschyzon</taxon>
    </lineage>
</organism>